<gene>
    <name evidence="7" type="ORF">K1Y79_22885</name>
</gene>
<keyword evidence="8" id="KW-1185">Reference proteome</keyword>
<name>A0ABS7GHN3_9BACT</name>
<dbReference type="Pfam" id="PF02801">
    <property type="entry name" value="Ketoacyl-synt_C"/>
    <property type="match status" value="1"/>
</dbReference>
<dbReference type="InterPro" id="IPR014031">
    <property type="entry name" value="Ketoacyl_synth_C"/>
</dbReference>
<dbReference type="Pfam" id="PF00668">
    <property type="entry name" value="Condensation"/>
    <property type="match status" value="1"/>
</dbReference>
<dbReference type="PROSITE" id="PS52004">
    <property type="entry name" value="KS3_2"/>
    <property type="match status" value="1"/>
</dbReference>
<dbReference type="InterPro" id="IPR049490">
    <property type="entry name" value="C883_1060-like_KR_N"/>
</dbReference>
<dbReference type="SUPFAM" id="SSF52777">
    <property type="entry name" value="CoA-dependent acyltransferases"/>
    <property type="match status" value="2"/>
</dbReference>
<feature type="domain" description="Carrier" evidence="5">
    <location>
        <begin position="1247"/>
        <end position="1322"/>
    </location>
</feature>
<dbReference type="Gene3D" id="1.10.1200.10">
    <property type="entry name" value="ACP-like"/>
    <property type="match status" value="1"/>
</dbReference>
<dbReference type="InterPro" id="IPR020806">
    <property type="entry name" value="PKS_PP-bd"/>
</dbReference>
<dbReference type="Gene3D" id="3.40.47.10">
    <property type="match status" value="1"/>
</dbReference>
<dbReference type="CDD" id="cd19531">
    <property type="entry name" value="LCL_NRPS-like"/>
    <property type="match status" value="1"/>
</dbReference>
<dbReference type="PANTHER" id="PTHR43775">
    <property type="entry name" value="FATTY ACID SYNTHASE"/>
    <property type="match status" value="1"/>
</dbReference>
<dbReference type="InterPro" id="IPR023213">
    <property type="entry name" value="CAT-like_dom_sf"/>
</dbReference>
<dbReference type="SUPFAM" id="SSF53901">
    <property type="entry name" value="Thiolase-like"/>
    <property type="match status" value="1"/>
</dbReference>
<dbReference type="InterPro" id="IPR013968">
    <property type="entry name" value="PKS_KR"/>
</dbReference>
<dbReference type="Gene3D" id="1.10.1240.100">
    <property type="match status" value="1"/>
</dbReference>
<dbReference type="InterPro" id="IPR009081">
    <property type="entry name" value="PP-bd_ACP"/>
</dbReference>
<evidence type="ECO:0000259" key="6">
    <source>
        <dbReference type="PROSITE" id="PS52004"/>
    </source>
</evidence>
<accession>A0ABS7GHN3</accession>
<comment type="caution">
    <text evidence="7">The sequence shown here is derived from an EMBL/GenBank/DDBJ whole genome shotgun (WGS) entry which is preliminary data.</text>
</comment>
<dbReference type="Gene3D" id="3.30.559.30">
    <property type="entry name" value="Nonribosomal peptide synthetase, condensation domain"/>
    <property type="match status" value="1"/>
</dbReference>
<dbReference type="SMART" id="SM00823">
    <property type="entry name" value="PKS_PP"/>
    <property type="match status" value="1"/>
</dbReference>
<dbReference type="SUPFAM" id="SSF51735">
    <property type="entry name" value="NAD(P)-binding Rossmann-fold domains"/>
    <property type="match status" value="2"/>
</dbReference>
<evidence type="ECO:0000256" key="4">
    <source>
        <dbReference type="ARBA" id="ARBA00022679"/>
    </source>
</evidence>
<protein>
    <submittedName>
        <fullName evidence="7">KR domain-containing protein</fullName>
    </submittedName>
</protein>
<dbReference type="PANTHER" id="PTHR43775:SF37">
    <property type="entry name" value="SI:DKEY-61P9.11"/>
    <property type="match status" value="1"/>
</dbReference>
<dbReference type="PROSITE" id="PS50075">
    <property type="entry name" value="CARRIER"/>
    <property type="match status" value="1"/>
</dbReference>
<dbReference type="Pfam" id="PF21394">
    <property type="entry name" value="Beta-ketacyl_N"/>
    <property type="match status" value="1"/>
</dbReference>
<comment type="cofactor">
    <cofactor evidence="1">
        <name>pantetheine 4'-phosphate</name>
        <dbReference type="ChEBI" id="CHEBI:47942"/>
    </cofactor>
</comment>
<dbReference type="InterPro" id="IPR016039">
    <property type="entry name" value="Thiolase-like"/>
</dbReference>
<dbReference type="PROSITE" id="PS00012">
    <property type="entry name" value="PHOSPHOPANTETHEINE"/>
    <property type="match status" value="1"/>
</dbReference>
<dbReference type="EMBL" id="JAICCF010000004">
    <property type="protein sequence ID" value="MBW8687202.1"/>
    <property type="molecule type" value="Genomic_DNA"/>
</dbReference>
<evidence type="ECO:0000256" key="2">
    <source>
        <dbReference type="ARBA" id="ARBA00022450"/>
    </source>
</evidence>
<dbReference type="InterPro" id="IPR036291">
    <property type="entry name" value="NAD(P)-bd_dom_sf"/>
</dbReference>
<dbReference type="Gene3D" id="3.30.559.10">
    <property type="entry name" value="Chloramphenicol acetyltransferase-like domain"/>
    <property type="match status" value="1"/>
</dbReference>
<evidence type="ECO:0000313" key="7">
    <source>
        <dbReference type="EMBL" id="MBW8687202.1"/>
    </source>
</evidence>
<dbReference type="InterPro" id="IPR001242">
    <property type="entry name" value="Condensation_dom"/>
</dbReference>
<dbReference type="InterPro" id="IPR057326">
    <property type="entry name" value="KR_dom"/>
</dbReference>
<dbReference type="SMART" id="SM00822">
    <property type="entry name" value="PKS_KR"/>
    <property type="match status" value="1"/>
</dbReference>
<evidence type="ECO:0000259" key="5">
    <source>
        <dbReference type="PROSITE" id="PS50075"/>
    </source>
</evidence>
<keyword evidence="2" id="KW-0596">Phosphopantetheine</keyword>
<dbReference type="InterPro" id="IPR018201">
    <property type="entry name" value="Ketoacyl_synth_AS"/>
</dbReference>
<dbReference type="SMART" id="SM00825">
    <property type="entry name" value="PKS_KS"/>
    <property type="match status" value="1"/>
</dbReference>
<proteinExistence type="predicted"/>
<dbReference type="CDD" id="cd00833">
    <property type="entry name" value="PKS"/>
    <property type="match status" value="1"/>
</dbReference>
<dbReference type="CDD" id="cd08953">
    <property type="entry name" value="KR_2_SDR_x"/>
    <property type="match status" value="1"/>
</dbReference>
<dbReference type="Gene3D" id="3.30.70.3290">
    <property type="match status" value="1"/>
</dbReference>
<organism evidence="7 8">
    <name type="scientific">Chitinophaga rhizophila</name>
    <dbReference type="NCBI Taxonomy" id="2866212"/>
    <lineage>
        <taxon>Bacteria</taxon>
        <taxon>Pseudomonadati</taxon>
        <taxon>Bacteroidota</taxon>
        <taxon>Chitinophagia</taxon>
        <taxon>Chitinophagales</taxon>
        <taxon>Chitinophagaceae</taxon>
        <taxon>Chitinophaga</taxon>
    </lineage>
</organism>
<dbReference type="Pfam" id="PF08659">
    <property type="entry name" value="KR"/>
    <property type="match status" value="1"/>
</dbReference>
<dbReference type="PROSITE" id="PS00606">
    <property type="entry name" value="KS3_1"/>
    <property type="match status" value="1"/>
</dbReference>
<dbReference type="InterPro" id="IPR036736">
    <property type="entry name" value="ACP-like_sf"/>
</dbReference>
<dbReference type="InterPro" id="IPR020841">
    <property type="entry name" value="PKS_Beta-ketoAc_synthase_dom"/>
</dbReference>
<dbReference type="InterPro" id="IPR032821">
    <property type="entry name" value="PKS_assoc"/>
</dbReference>
<dbReference type="SUPFAM" id="SSF47336">
    <property type="entry name" value="ACP-like"/>
    <property type="match status" value="1"/>
</dbReference>
<keyword evidence="3" id="KW-0597">Phosphoprotein</keyword>
<dbReference type="InterPro" id="IPR050091">
    <property type="entry name" value="PKS_NRPS_Biosynth_Enz"/>
</dbReference>
<feature type="domain" description="Ketosynthase family 3 (KS3)" evidence="6">
    <location>
        <begin position="2"/>
        <end position="418"/>
    </location>
</feature>
<dbReference type="RefSeq" id="WP_220252524.1">
    <property type="nucleotide sequence ID" value="NZ_JAICCF010000004.1"/>
</dbReference>
<dbReference type="Proteomes" id="UP000812961">
    <property type="component" value="Unassembled WGS sequence"/>
</dbReference>
<keyword evidence="4" id="KW-0808">Transferase</keyword>
<dbReference type="Pfam" id="PF00109">
    <property type="entry name" value="ketoacyl-synt"/>
    <property type="match status" value="1"/>
</dbReference>
<dbReference type="Gene3D" id="3.40.50.720">
    <property type="entry name" value="NAD(P)-binding Rossmann-like Domain"/>
    <property type="match status" value="1"/>
</dbReference>
<dbReference type="Pfam" id="PF00550">
    <property type="entry name" value="PP-binding"/>
    <property type="match status" value="1"/>
</dbReference>
<sequence>MNRDIAIIGMGGRFPDAINLSEFYHHLCAGSDLVRALSPVRIAESSLSGATKYQVTGYMENIDRFDHQFFGISMHEAMYMDPHQRLMMEVAYETISNAGFNPDQLNGKRVSVYMGDTNQQYYKLATAFDPTLLTGCFNAATAGRVSRFFNFTGNALMVDGACASSLLAVYMACNDLLAGESEMSLVGGANIILFPNQEDDKQEDVGLLSADGKCKAFAAGVDGIGNGEAVAAILLKPLDKAIADKDHIYAVIKSAAANQDAQRSTSLTAPSSLAQTELILSAWEKAGIDPETIGYIEAHGTGTALGDPIEVEAITKAFAVHTRKNNICAISSVKTNVGHTDAAAGIVGLIKAVLSVYSGQLFPSLHFNAPNQYINFPAAPIYVNTKLRYWDTPTGTPRRAGVSSFGFIGTNCHMVLEQFIAADTSTLPPMPVLLPISSMTAKGLNRNLQLLLQQLLVTDAPNLSDIAYTLGHGRKHYAHRTAILTDSADDLLMQLEIMQEQSSYTFDGEVVYWYVFSDDYQIDTDVIALYATAFPAFQEALHTCRSITGYSVQHPTVNSFVFQYCLYKLLERAGIASRKIMGFGTGKITTDCISGKISLEVALERLNRYVPDSTDLAASLRKFASTKFTDDTFVIELGPEGRISRTLRTVSPAEGHSRILTLDSSSTITSFLAVVRHCYLAGLTPDWSAFYTSGARKIPLPGYSFEPVRCWLENKNTRNLQQHLYELSWRPAETRSIFPQPTAGCVLVFNDTTGIGNALVAALKAEGRNYLLIDNGDRFSIESEQHITIRFNEPEDYDRLMSEVALRDISLSTVYHLGACAIAGQPDTEILLASGLYAHFHFARAFSDILHKTSIQFITVTVNGRCILPEDKERIVPEYAAIHGFTIYLPQEYPLCRVRCIDLHSEELSNLHSVAIDLLEEMFVDDNYQMAGWRNGQRFTPLIQQAPRVSPQQPQAPVLIQRDELYWVTGGSSGVGLELVCWLAMRCPVNILITGRKELPDRIHWQMVAADKSAPHHEVISKWLELEKSGSRILYQAADLASEGATAAAADTARQFFGKAFSGIFHAAGLPGTMRIRHHNADTFKETLYPKVQGTNHILTAAGTKLQFLFLFSSDNALLPAARMSNYGAANLYMDALAHKLNSNSLRVVSVNWPSWRETGMWNRFYTHNKPSAAELAQSILTADGLSLMELALMGDKANYIVSNVSPATIGRNPYFIIEEQLEGPQTVQEDTSEEPVAEINLPVINAQWTPMQNAVAAVWKSILKLEHVDLDINFLSAGGHSLLGLRMLNRLEKMTGVELEFKDLMRHPTILEFAGFLDERSGNGAVSATLTIPPAPLQEYYAMSAAQQRLWIVCQLEQNAIAYNMPGTFLLKGTLDVHVLQSAFLQIIDRHESLRTAFIVNDDIPVQKILPSRDVSFKLEFQDWRNLEHKTVKLDEWITRMAETPFDLTSGCLIRAGAVQLDQEEFVICYVLHHIVTDGWSMGLFIQELLQLYTATAKGATHTLPPIRVQYKDFSVWQNARFEGEAVRKQRDYWLGQFNLPVTPLQLPLDNPRGNVQTFSGDSYCYEAGVTLTAQLRAFSAAHGTTIFNVLFSVYAILMSKLSGQDDIVVGTVTSGRVHEELEESIGMFVNTLAIRTAPSRHKKIDDFIREVTSSMAGALENQEYQFDKLVAELGVQRDGRNPLFDVLFEMYNFDDEVAAPTEFAISPYKRQHRSVVFDLILTVEEINGNLCFDFQYNNALFFEQTIVRFSMFYQHLLTQLCSGSVTLIDDMSMVRLNNGPAELLDSETTTNTVDNGSPLVSGLQFNFSDI</sequence>
<evidence type="ECO:0000256" key="3">
    <source>
        <dbReference type="ARBA" id="ARBA00022553"/>
    </source>
</evidence>
<evidence type="ECO:0000313" key="8">
    <source>
        <dbReference type="Proteomes" id="UP000812961"/>
    </source>
</evidence>
<evidence type="ECO:0000256" key="1">
    <source>
        <dbReference type="ARBA" id="ARBA00001957"/>
    </source>
</evidence>
<reference evidence="7 8" key="1">
    <citation type="submission" date="2021-08" db="EMBL/GenBank/DDBJ databases">
        <title>The genome sequence of Chitinophaga sp. B61.</title>
        <authorList>
            <person name="Zhang X."/>
        </authorList>
    </citation>
    <scope>NUCLEOTIDE SEQUENCE [LARGE SCALE GENOMIC DNA]</scope>
    <source>
        <strain evidence="7 8">B61</strain>
    </source>
</reference>
<dbReference type="Pfam" id="PF16197">
    <property type="entry name" value="KAsynt_C_assoc"/>
    <property type="match status" value="1"/>
</dbReference>
<dbReference type="InterPro" id="IPR014030">
    <property type="entry name" value="Ketoacyl_synth_N"/>
</dbReference>
<dbReference type="InterPro" id="IPR006162">
    <property type="entry name" value="Ppantetheine_attach_site"/>
</dbReference>